<dbReference type="GO" id="GO:0007155">
    <property type="term" value="P:cell adhesion"/>
    <property type="evidence" value="ECO:0007669"/>
    <property type="project" value="InterPro"/>
</dbReference>
<accession>A0A749C1M8</accession>
<protein>
    <recommendedName>
        <fullName evidence="3">Type 1 fimbrial protein</fullName>
    </recommendedName>
</protein>
<dbReference type="EMBL" id="DAAVNH010000020">
    <property type="protein sequence ID" value="HAF5507106.1"/>
    <property type="molecule type" value="Genomic_DNA"/>
</dbReference>
<reference evidence="2" key="2">
    <citation type="submission" date="2020-02" db="EMBL/GenBank/DDBJ databases">
        <authorList>
            <consortium name="NCBI Pathogen Detection Project"/>
        </authorList>
    </citation>
    <scope>NUCLEOTIDE SEQUENCE</scope>
    <source>
        <strain evidence="2">MA.GW_S01999-08</strain>
    </source>
</reference>
<gene>
    <name evidence="2" type="ORF">G8C29_004788</name>
</gene>
<organism evidence="2">
    <name type="scientific">Salmonella enterica</name>
    <name type="common">Salmonella choleraesuis</name>
    <dbReference type="NCBI Taxonomy" id="28901"/>
    <lineage>
        <taxon>Bacteria</taxon>
        <taxon>Pseudomonadati</taxon>
        <taxon>Pseudomonadota</taxon>
        <taxon>Gammaproteobacteria</taxon>
        <taxon>Enterobacterales</taxon>
        <taxon>Enterobacteriaceae</taxon>
        <taxon>Salmonella</taxon>
    </lineage>
</organism>
<evidence type="ECO:0000256" key="1">
    <source>
        <dbReference type="SAM" id="SignalP"/>
    </source>
</evidence>
<dbReference type="Gene3D" id="2.60.40.1090">
    <property type="entry name" value="Fimbrial-type adhesion domain"/>
    <property type="match status" value="1"/>
</dbReference>
<dbReference type="InterPro" id="IPR036937">
    <property type="entry name" value="Adhesion_dom_fimbrial_sf"/>
</dbReference>
<evidence type="ECO:0000313" key="2">
    <source>
        <dbReference type="EMBL" id="HAF5507106.1"/>
    </source>
</evidence>
<sequence>MNRKIAGMVRFLLPVFLLASLSVSIQAVAAVDTGGVPAGNSVVARSNGAMTMSGLVQTGTCSLSADNTTMIFKPMSVKDIQSMGNGSTISSFDTVLNLNNCMGNKLYITISSANITTSDGNYASLRSEDHGYIPTGLLYSVLITVDSGFCQIDPIQADTCSASSMSYALDGRRPFGGIAPPYYQPDSNSYRMKLTTTITISSTGTDLILPGRYDGMYTYTVSYQ</sequence>
<proteinExistence type="predicted"/>
<comment type="caution">
    <text evidence="2">The sequence shown here is derived from an EMBL/GenBank/DDBJ whole genome shotgun (WGS) entry which is preliminary data.</text>
</comment>
<evidence type="ECO:0008006" key="3">
    <source>
        <dbReference type="Google" id="ProtNLM"/>
    </source>
</evidence>
<dbReference type="GO" id="GO:0009289">
    <property type="term" value="C:pilus"/>
    <property type="evidence" value="ECO:0007669"/>
    <property type="project" value="InterPro"/>
</dbReference>
<keyword evidence="1" id="KW-0732">Signal</keyword>
<name>A0A749C1M8_SALER</name>
<reference evidence="2" key="1">
    <citation type="journal article" date="2018" name="Genome Biol.">
        <title>SKESA: strategic k-mer extension for scrupulous assemblies.</title>
        <authorList>
            <person name="Souvorov A."/>
            <person name="Agarwala R."/>
            <person name="Lipman D.J."/>
        </authorList>
    </citation>
    <scope>NUCLEOTIDE SEQUENCE</scope>
    <source>
        <strain evidence="2">MA.GW_S01999-08</strain>
    </source>
</reference>
<dbReference type="AlphaFoldDB" id="A0A749C1M8"/>
<feature type="signal peptide" evidence="1">
    <location>
        <begin position="1"/>
        <end position="29"/>
    </location>
</feature>
<feature type="chain" id="PRO_5028106631" description="Type 1 fimbrial protein" evidence="1">
    <location>
        <begin position="30"/>
        <end position="224"/>
    </location>
</feature>